<feature type="transmembrane region" description="Helical" evidence="6">
    <location>
        <begin position="100"/>
        <end position="118"/>
    </location>
</feature>
<feature type="transmembrane region" description="Helical" evidence="6">
    <location>
        <begin position="190"/>
        <end position="213"/>
    </location>
</feature>
<dbReference type="InterPro" id="IPR036866">
    <property type="entry name" value="RibonucZ/Hydroxyglut_hydro"/>
</dbReference>
<dbReference type="GO" id="GO:0005886">
    <property type="term" value="C:plasma membrane"/>
    <property type="evidence" value="ECO:0007669"/>
    <property type="project" value="UniProtKB-SubCell"/>
</dbReference>
<feature type="domain" description="Metallo-beta-lactamase" evidence="7">
    <location>
        <begin position="302"/>
        <end position="492"/>
    </location>
</feature>
<dbReference type="InterPro" id="IPR004477">
    <property type="entry name" value="ComEC_N"/>
</dbReference>
<keyword evidence="4 6" id="KW-1133">Transmembrane helix</keyword>
<dbReference type="KEGG" id="bsol:FSW04_20100"/>
<dbReference type="Pfam" id="PF03772">
    <property type="entry name" value="Competence"/>
    <property type="match status" value="1"/>
</dbReference>
<evidence type="ECO:0000313" key="8">
    <source>
        <dbReference type="EMBL" id="QEC49650.1"/>
    </source>
</evidence>
<sequence length="545" mass="54279">MVDLVAASGQNVMLLTALVLAVGAVSGLGVQLRWWLTAALIALYVPLAGSGPSIQRAGIMGMATLAAALASRPASRGYALLLAAGATLAADPRSAADPGWQLSFAAVLGIALLARPAADRLRRARVPRGAAEVAAVTIAATLATAPIIAWRFDRSSLVSLPANILAAPAVAPVMWLGMIAATVGQLAPAALVAPLVAVAGLPLGFLVALAHAAAGLPGAQVAVPAAAVAGIAALVAAALLPGREGPGAASASRRRRVRRRALVVAGALAAFLVLVGPGLLRHGVVGPPPAGVLRVTALDIGQGDATLLQADGHAVLVDTGPPGAPLLAELRRAGVGRLDVLVVTHAQADHEGGAPAVLARLPVDVLLDGRGGDRSPGSRALDGPLARRHTRVVPAAAGQVVRVGTLALRVLWPPPGPAVPGTDPNDRAIVAVASAHGARVLLTADAESPVLAPLGLTPVDVLKVSHHGSADPGLEGLLQELRPRIALVEVGRHNTYGHPVPATMRALAAAGGVVRRTDRDGTVRVDLGGGRATVAAARATGGAGA</sequence>
<keyword evidence="3 6" id="KW-0812">Transmembrane</keyword>
<proteinExistence type="predicted"/>
<dbReference type="AlphaFoldDB" id="A0A5B8U9C9"/>
<protein>
    <submittedName>
        <fullName evidence="8">MBL fold metallo-hydrolase</fullName>
    </submittedName>
</protein>
<dbReference type="PANTHER" id="PTHR30619">
    <property type="entry name" value="DNA INTERNALIZATION/COMPETENCE PROTEIN COMEC/REC2"/>
    <property type="match status" value="1"/>
</dbReference>
<dbReference type="InterPro" id="IPR052159">
    <property type="entry name" value="Competence_DNA_uptake"/>
</dbReference>
<feature type="transmembrane region" description="Helical" evidence="6">
    <location>
        <begin position="164"/>
        <end position="183"/>
    </location>
</feature>
<evidence type="ECO:0000256" key="4">
    <source>
        <dbReference type="ARBA" id="ARBA00022989"/>
    </source>
</evidence>
<dbReference type="CDD" id="cd07731">
    <property type="entry name" value="ComA-like_MBL-fold"/>
    <property type="match status" value="1"/>
</dbReference>
<evidence type="ECO:0000256" key="5">
    <source>
        <dbReference type="ARBA" id="ARBA00023136"/>
    </source>
</evidence>
<dbReference type="SUPFAM" id="SSF56281">
    <property type="entry name" value="Metallo-hydrolase/oxidoreductase"/>
    <property type="match status" value="1"/>
</dbReference>
<reference evidence="8 9" key="1">
    <citation type="journal article" date="2018" name="J. Microbiol.">
        <title>Baekduia soli gen. nov., sp. nov., a novel bacterium isolated from the soil of Baekdu Mountain and proposal of a novel family name, Baekduiaceae fam. nov.</title>
        <authorList>
            <person name="An D.S."/>
            <person name="Siddiqi M.Z."/>
            <person name="Kim K.H."/>
            <person name="Yu H.S."/>
            <person name="Im W.T."/>
        </authorList>
    </citation>
    <scope>NUCLEOTIDE SEQUENCE [LARGE SCALE GENOMIC DNA]</scope>
    <source>
        <strain evidence="8 9">BR7-21</strain>
    </source>
</reference>
<evidence type="ECO:0000313" key="9">
    <source>
        <dbReference type="Proteomes" id="UP000321805"/>
    </source>
</evidence>
<keyword evidence="5 6" id="KW-0472">Membrane</keyword>
<gene>
    <name evidence="8" type="ORF">FSW04_20100</name>
</gene>
<keyword evidence="9" id="KW-1185">Reference proteome</keyword>
<organism evidence="8 9">
    <name type="scientific">Baekduia soli</name>
    <dbReference type="NCBI Taxonomy" id="496014"/>
    <lineage>
        <taxon>Bacteria</taxon>
        <taxon>Bacillati</taxon>
        <taxon>Actinomycetota</taxon>
        <taxon>Thermoleophilia</taxon>
        <taxon>Solirubrobacterales</taxon>
        <taxon>Baekduiaceae</taxon>
        <taxon>Baekduia</taxon>
    </lineage>
</organism>
<dbReference type="EMBL" id="CP042430">
    <property type="protein sequence ID" value="QEC49650.1"/>
    <property type="molecule type" value="Genomic_DNA"/>
</dbReference>
<accession>A0A5B8U9C9</accession>
<evidence type="ECO:0000256" key="6">
    <source>
        <dbReference type="SAM" id="Phobius"/>
    </source>
</evidence>
<name>A0A5B8U9C9_9ACTN</name>
<feature type="transmembrane region" description="Helical" evidence="6">
    <location>
        <begin position="219"/>
        <end position="240"/>
    </location>
</feature>
<comment type="subcellular location">
    <subcellularLocation>
        <location evidence="1">Cell membrane</location>
        <topology evidence="1">Multi-pass membrane protein</topology>
    </subcellularLocation>
</comment>
<dbReference type="OrthoDB" id="7177610at2"/>
<feature type="transmembrane region" description="Helical" evidence="6">
    <location>
        <begin position="130"/>
        <end position="152"/>
    </location>
</feature>
<dbReference type="SMART" id="SM00849">
    <property type="entry name" value="Lactamase_B"/>
    <property type="match status" value="1"/>
</dbReference>
<dbReference type="Gene3D" id="3.60.15.10">
    <property type="entry name" value="Ribonuclease Z/Hydroxyacylglutathione hydrolase-like"/>
    <property type="match status" value="1"/>
</dbReference>
<dbReference type="RefSeq" id="WP_146922015.1">
    <property type="nucleotide sequence ID" value="NZ_CP042430.1"/>
</dbReference>
<dbReference type="InterPro" id="IPR001279">
    <property type="entry name" value="Metallo-B-lactamas"/>
</dbReference>
<keyword evidence="2" id="KW-1003">Cell membrane</keyword>
<dbReference type="PANTHER" id="PTHR30619:SF1">
    <property type="entry name" value="RECOMBINATION PROTEIN 2"/>
    <property type="match status" value="1"/>
</dbReference>
<evidence type="ECO:0000256" key="1">
    <source>
        <dbReference type="ARBA" id="ARBA00004651"/>
    </source>
</evidence>
<evidence type="ECO:0000256" key="2">
    <source>
        <dbReference type="ARBA" id="ARBA00022475"/>
    </source>
</evidence>
<dbReference type="Pfam" id="PF00753">
    <property type="entry name" value="Lactamase_B"/>
    <property type="match status" value="1"/>
</dbReference>
<dbReference type="InterPro" id="IPR035681">
    <property type="entry name" value="ComA-like_MBL"/>
</dbReference>
<dbReference type="GO" id="GO:0016787">
    <property type="term" value="F:hydrolase activity"/>
    <property type="evidence" value="ECO:0007669"/>
    <property type="project" value="UniProtKB-KW"/>
</dbReference>
<dbReference type="NCBIfam" id="TIGR00360">
    <property type="entry name" value="ComEC_N-term"/>
    <property type="match status" value="1"/>
</dbReference>
<evidence type="ECO:0000259" key="7">
    <source>
        <dbReference type="SMART" id="SM00849"/>
    </source>
</evidence>
<keyword evidence="8" id="KW-0378">Hydrolase</keyword>
<feature type="transmembrane region" description="Helical" evidence="6">
    <location>
        <begin position="12"/>
        <end position="34"/>
    </location>
</feature>
<evidence type="ECO:0000256" key="3">
    <source>
        <dbReference type="ARBA" id="ARBA00022692"/>
    </source>
</evidence>
<feature type="transmembrane region" description="Helical" evidence="6">
    <location>
        <begin position="261"/>
        <end position="280"/>
    </location>
</feature>
<dbReference type="Proteomes" id="UP000321805">
    <property type="component" value="Chromosome"/>
</dbReference>